<reference evidence="2" key="1">
    <citation type="submission" date="2016-10" db="EMBL/GenBank/DDBJ databases">
        <authorList>
            <person name="Varghese N."/>
            <person name="Submissions S."/>
        </authorList>
    </citation>
    <scope>NUCLEOTIDE SEQUENCE [LARGE SCALE GENOMIC DNA]</scope>
    <source>
        <strain evidence="2">DSM 26893</strain>
    </source>
</reference>
<evidence type="ECO:0008006" key="3">
    <source>
        <dbReference type="Google" id="ProtNLM"/>
    </source>
</evidence>
<evidence type="ECO:0000313" key="2">
    <source>
        <dbReference type="Proteomes" id="UP000199372"/>
    </source>
</evidence>
<keyword evidence="2" id="KW-1185">Reference proteome</keyword>
<dbReference type="OrthoDB" id="7280289at2"/>
<organism evidence="1 2">
    <name type="scientific">Palleronia pelagia</name>
    <dbReference type="NCBI Taxonomy" id="387096"/>
    <lineage>
        <taxon>Bacteria</taxon>
        <taxon>Pseudomonadati</taxon>
        <taxon>Pseudomonadota</taxon>
        <taxon>Alphaproteobacteria</taxon>
        <taxon>Rhodobacterales</taxon>
        <taxon>Roseobacteraceae</taxon>
        <taxon>Palleronia</taxon>
    </lineage>
</organism>
<name>A0A1H8AYG0_9RHOB</name>
<sequence length="94" mass="10198">MDVETNTDTVTLDARMASHSVDQLLDRLKQTKPGTVHIDGLQVRTMGARAAEFLCRFKLSHEAQGGTVTCAASADLCDDLRILGLDLQLLGKDL</sequence>
<dbReference type="RefSeq" id="WP_091843630.1">
    <property type="nucleotide sequence ID" value="NZ_FOCM01000001.1"/>
</dbReference>
<accession>A0A1H8AYG0</accession>
<dbReference type="AlphaFoldDB" id="A0A1H8AYG0"/>
<evidence type="ECO:0000313" key="1">
    <source>
        <dbReference type="EMBL" id="SEM75782.1"/>
    </source>
</evidence>
<dbReference type="EMBL" id="FOCM01000001">
    <property type="protein sequence ID" value="SEM75782.1"/>
    <property type="molecule type" value="Genomic_DNA"/>
</dbReference>
<protein>
    <recommendedName>
        <fullName evidence="3">STAS domain-containing protein</fullName>
    </recommendedName>
</protein>
<proteinExistence type="predicted"/>
<dbReference type="Proteomes" id="UP000199372">
    <property type="component" value="Unassembled WGS sequence"/>
</dbReference>
<gene>
    <name evidence="1" type="ORF">SAMN04488011_101367</name>
</gene>